<gene>
    <name evidence="2" type="ORF">SAMN05216271_2453</name>
</gene>
<feature type="chain" id="PRO_5009261865" description="DUF3299 domain-containing protein" evidence="1">
    <location>
        <begin position="24"/>
        <end position="181"/>
    </location>
</feature>
<dbReference type="EMBL" id="LT629763">
    <property type="protein sequence ID" value="SDS67600.1"/>
    <property type="molecule type" value="Genomic_DNA"/>
</dbReference>
<evidence type="ECO:0000256" key="1">
    <source>
        <dbReference type="SAM" id="SignalP"/>
    </source>
</evidence>
<evidence type="ECO:0000313" key="3">
    <source>
        <dbReference type="Proteomes" id="UP000243413"/>
    </source>
</evidence>
<dbReference type="Gene3D" id="2.40.50.870">
    <property type="entry name" value="Protein of unknown function (DUF3299)"/>
    <property type="match status" value="1"/>
</dbReference>
<organism evidence="2 3">
    <name type="scientific">Halopseudomonas sabulinigri</name>
    <dbReference type="NCBI Taxonomy" id="472181"/>
    <lineage>
        <taxon>Bacteria</taxon>
        <taxon>Pseudomonadati</taxon>
        <taxon>Pseudomonadota</taxon>
        <taxon>Gammaproteobacteria</taxon>
        <taxon>Pseudomonadales</taxon>
        <taxon>Pseudomonadaceae</taxon>
        <taxon>Halopseudomonas</taxon>
    </lineage>
</organism>
<dbReference type="InterPro" id="IPR021727">
    <property type="entry name" value="DUF3299"/>
</dbReference>
<name>A0A1H1U540_9GAMM</name>
<dbReference type="Proteomes" id="UP000243413">
    <property type="component" value="Chromosome I"/>
</dbReference>
<dbReference type="Pfam" id="PF11736">
    <property type="entry name" value="DUF3299"/>
    <property type="match status" value="1"/>
</dbReference>
<dbReference type="OrthoDB" id="9784998at2"/>
<sequence length="181" mass="19762">MLLKPLLPFLLSCLLTIPMQASAAEPREVDWLDLLPAEDYQAMLDMPELDHGNGPDANGDFTTSLRQDDNSLPEVMYSTRVVAAMDQQQIRIGGYPVPIESDAAGRYTQFFLVPYAGACIHVPPPPPNQIILVDYPAGIDLSDIYQPLLVEGLLQVAQTSNALADASYQMKAAQVTLYDGP</sequence>
<dbReference type="STRING" id="472181.SAMN05216271_2453"/>
<accession>A0A1H1U540</accession>
<dbReference type="RefSeq" id="WP_092287038.1">
    <property type="nucleotide sequence ID" value="NZ_LT629763.1"/>
</dbReference>
<reference evidence="3" key="1">
    <citation type="submission" date="2016-10" db="EMBL/GenBank/DDBJ databases">
        <authorList>
            <person name="Varghese N."/>
            <person name="Submissions S."/>
        </authorList>
    </citation>
    <scope>NUCLEOTIDE SEQUENCE [LARGE SCALE GENOMIC DNA]</scope>
    <source>
        <strain evidence="3">JCM 14963</strain>
    </source>
</reference>
<feature type="signal peptide" evidence="1">
    <location>
        <begin position="1"/>
        <end position="23"/>
    </location>
</feature>
<evidence type="ECO:0008006" key="4">
    <source>
        <dbReference type="Google" id="ProtNLM"/>
    </source>
</evidence>
<keyword evidence="1" id="KW-0732">Signal</keyword>
<dbReference type="AlphaFoldDB" id="A0A1H1U540"/>
<proteinExistence type="predicted"/>
<evidence type="ECO:0000313" key="2">
    <source>
        <dbReference type="EMBL" id="SDS67600.1"/>
    </source>
</evidence>
<protein>
    <recommendedName>
        <fullName evidence="4">DUF3299 domain-containing protein</fullName>
    </recommendedName>
</protein>